<dbReference type="AlphaFoldDB" id="A0A2U1NA30"/>
<dbReference type="SUPFAM" id="SSF63570">
    <property type="entry name" value="PABC (PABP) domain"/>
    <property type="match status" value="1"/>
</dbReference>
<dbReference type="GO" id="GO:0003723">
    <property type="term" value="F:RNA binding"/>
    <property type="evidence" value="ECO:0007669"/>
    <property type="project" value="InterPro"/>
</dbReference>
<gene>
    <name evidence="2" type="ORF">CTI12_AA290050</name>
</gene>
<dbReference type="SMART" id="SM00517">
    <property type="entry name" value="PolyA"/>
    <property type="match status" value="1"/>
</dbReference>
<organism evidence="2 3">
    <name type="scientific">Artemisia annua</name>
    <name type="common">Sweet wormwood</name>
    <dbReference type="NCBI Taxonomy" id="35608"/>
    <lineage>
        <taxon>Eukaryota</taxon>
        <taxon>Viridiplantae</taxon>
        <taxon>Streptophyta</taxon>
        <taxon>Embryophyta</taxon>
        <taxon>Tracheophyta</taxon>
        <taxon>Spermatophyta</taxon>
        <taxon>Magnoliopsida</taxon>
        <taxon>eudicotyledons</taxon>
        <taxon>Gunneridae</taxon>
        <taxon>Pentapetalae</taxon>
        <taxon>asterids</taxon>
        <taxon>campanulids</taxon>
        <taxon>Asterales</taxon>
        <taxon>Asteraceae</taxon>
        <taxon>Asteroideae</taxon>
        <taxon>Anthemideae</taxon>
        <taxon>Artemisiinae</taxon>
        <taxon>Artemisia</taxon>
    </lineage>
</organism>
<feature type="domain" description="PABC" evidence="1">
    <location>
        <begin position="1"/>
        <end position="54"/>
    </location>
</feature>
<dbReference type="InterPro" id="IPR002004">
    <property type="entry name" value="PABP_HYD_C"/>
</dbReference>
<dbReference type="STRING" id="35608.A0A2U1NA30"/>
<dbReference type="PROSITE" id="PS51309">
    <property type="entry name" value="PABC"/>
    <property type="match status" value="1"/>
</dbReference>
<dbReference type="InterPro" id="IPR036053">
    <property type="entry name" value="PABP-dom"/>
</dbReference>
<dbReference type="Pfam" id="PF00658">
    <property type="entry name" value="MLLE"/>
    <property type="match status" value="1"/>
</dbReference>
<comment type="caution">
    <text evidence="2">The sequence shown here is derived from an EMBL/GenBank/DDBJ whole genome shotgun (WGS) entry which is preliminary data.</text>
</comment>
<name>A0A2U1NA30_ARTAN</name>
<reference evidence="2 3" key="1">
    <citation type="journal article" date="2018" name="Mol. Plant">
        <title>The genome of Artemisia annua provides insight into the evolution of Asteraceae family and artemisinin biosynthesis.</title>
        <authorList>
            <person name="Shen Q."/>
            <person name="Zhang L."/>
            <person name="Liao Z."/>
            <person name="Wang S."/>
            <person name="Yan T."/>
            <person name="Shi P."/>
            <person name="Liu M."/>
            <person name="Fu X."/>
            <person name="Pan Q."/>
            <person name="Wang Y."/>
            <person name="Lv Z."/>
            <person name="Lu X."/>
            <person name="Zhang F."/>
            <person name="Jiang W."/>
            <person name="Ma Y."/>
            <person name="Chen M."/>
            <person name="Hao X."/>
            <person name="Li L."/>
            <person name="Tang Y."/>
            <person name="Lv G."/>
            <person name="Zhou Y."/>
            <person name="Sun X."/>
            <person name="Brodelius P.E."/>
            <person name="Rose J.K.C."/>
            <person name="Tang K."/>
        </authorList>
    </citation>
    <scope>NUCLEOTIDE SEQUENCE [LARGE SCALE GENOMIC DNA]</scope>
    <source>
        <strain evidence="3">cv. Huhao1</strain>
        <tissue evidence="2">Leaf</tissue>
    </source>
</reference>
<proteinExistence type="predicted"/>
<sequence>MYPLVKKLEHKHGDKVTEMILELDTAEVLYLLESPNELKLMIAKAMDVLKNGFISALVNTPPTDIESI</sequence>
<dbReference type="Proteomes" id="UP000245207">
    <property type="component" value="Unassembled WGS sequence"/>
</dbReference>
<evidence type="ECO:0000313" key="2">
    <source>
        <dbReference type="EMBL" id="PWA70348.1"/>
    </source>
</evidence>
<accession>A0A2U1NA30</accession>
<dbReference type="EMBL" id="PKPP01003259">
    <property type="protein sequence ID" value="PWA70348.1"/>
    <property type="molecule type" value="Genomic_DNA"/>
</dbReference>
<protein>
    <submittedName>
        <fullName evidence="2">Nucleotide-binding, alpha-beta plait</fullName>
    </submittedName>
</protein>
<dbReference type="OrthoDB" id="1423925at2759"/>
<dbReference type="Gene3D" id="1.10.1900.10">
    <property type="entry name" value="c-terminal domain of poly(a) binding protein"/>
    <property type="match status" value="1"/>
</dbReference>
<keyword evidence="3" id="KW-1185">Reference proteome</keyword>
<evidence type="ECO:0000313" key="3">
    <source>
        <dbReference type="Proteomes" id="UP000245207"/>
    </source>
</evidence>
<evidence type="ECO:0000259" key="1">
    <source>
        <dbReference type="PROSITE" id="PS51309"/>
    </source>
</evidence>